<evidence type="ECO:0000256" key="1">
    <source>
        <dbReference type="SAM" id="MobiDB-lite"/>
    </source>
</evidence>
<accession>A0AB34FX05</accession>
<dbReference type="Proteomes" id="UP001163105">
    <property type="component" value="Unassembled WGS sequence"/>
</dbReference>
<reference evidence="2" key="1">
    <citation type="submission" date="2023-01" db="EMBL/GenBank/DDBJ databases">
        <title>The growth and conidiation of Purpureocillium lavendulum are regulated by nitrogen source and histone H3K14 acetylation.</title>
        <authorList>
            <person name="Tang P."/>
            <person name="Han J."/>
            <person name="Zhang C."/>
            <person name="Tang P."/>
            <person name="Qi F."/>
            <person name="Zhang K."/>
            <person name="Liang L."/>
        </authorList>
    </citation>
    <scope>NUCLEOTIDE SEQUENCE</scope>
    <source>
        <strain evidence="2">YMF1.00683</strain>
    </source>
</reference>
<evidence type="ECO:0000313" key="3">
    <source>
        <dbReference type="Proteomes" id="UP001163105"/>
    </source>
</evidence>
<comment type="caution">
    <text evidence="2">The sequence shown here is derived from an EMBL/GenBank/DDBJ whole genome shotgun (WGS) entry which is preliminary data.</text>
</comment>
<dbReference type="EMBL" id="JAQHRD010000003">
    <property type="protein sequence ID" value="KAJ6443343.1"/>
    <property type="molecule type" value="Genomic_DNA"/>
</dbReference>
<evidence type="ECO:0000313" key="2">
    <source>
        <dbReference type="EMBL" id="KAJ6443343.1"/>
    </source>
</evidence>
<proteinExistence type="predicted"/>
<keyword evidence="3" id="KW-1185">Reference proteome</keyword>
<dbReference type="AlphaFoldDB" id="A0AB34FX05"/>
<sequence>MIQWRFRGGEWEGRAVVEADGMLPALAAPRFVLLLVPPPTTGGRCSAGREQHPSFLPDAYMGASSRGLA</sequence>
<protein>
    <submittedName>
        <fullName evidence="2">Uncharacterized protein</fullName>
    </submittedName>
</protein>
<organism evidence="2 3">
    <name type="scientific">Purpureocillium lavendulum</name>
    <dbReference type="NCBI Taxonomy" id="1247861"/>
    <lineage>
        <taxon>Eukaryota</taxon>
        <taxon>Fungi</taxon>
        <taxon>Dikarya</taxon>
        <taxon>Ascomycota</taxon>
        <taxon>Pezizomycotina</taxon>
        <taxon>Sordariomycetes</taxon>
        <taxon>Hypocreomycetidae</taxon>
        <taxon>Hypocreales</taxon>
        <taxon>Ophiocordycipitaceae</taxon>
        <taxon>Purpureocillium</taxon>
    </lineage>
</organism>
<feature type="region of interest" description="Disordered" evidence="1">
    <location>
        <begin position="42"/>
        <end position="69"/>
    </location>
</feature>
<name>A0AB34FX05_9HYPO</name>
<gene>
    <name evidence="2" type="ORF">O9K51_04522</name>
</gene>